<feature type="transmembrane region" description="Helical" evidence="6">
    <location>
        <begin position="82"/>
        <end position="103"/>
    </location>
</feature>
<dbReference type="RefSeq" id="WP_133557307.1">
    <property type="nucleotide sequence ID" value="NZ_SNWM01000004.1"/>
</dbReference>
<evidence type="ECO:0000256" key="4">
    <source>
        <dbReference type="ARBA" id="ARBA00022989"/>
    </source>
</evidence>
<comment type="subcellular location">
    <subcellularLocation>
        <location evidence="1">Membrane</location>
        <topology evidence="1">Multi-pass membrane protein</topology>
    </subcellularLocation>
</comment>
<reference evidence="7 8" key="1">
    <citation type="submission" date="2019-03" db="EMBL/GenBank/DDBJ databases">
        <title>Genomic Encyclopedia of Archaeal and Bacterial Type Strains, Phase II (KMG-II): from individual species to whole genera.</title>
        <authorList>
            <person name="Goeker M."/>
        </authorList>
    </citation>
    <scope>NUCLEOTIDE SEQUENCE [LARGE SCALE GENOMIC DNA]</scope>
    <source>
        <strain evidence="7 8">DSM 19034</strain>
    </source>
</reference>
<feature type="transmembrane region" description="Helical" evidence="6">
    <location>
        <begin position="5"/>
        <end position="23"/>
    </location>
</feature>
<feature type="transmembrane region" description="Helical" evidence="6">
    <location>
        <begin position="29"/>
        <end position="48"/>
    </location>
</feature>
<comment type="similarity">
    <text evidence="2">Belongs to the TMEM86 family.</text>
</comment>
<dbReference type="EMBL" id="SNWM01000004">
    <property type="protein sequence ID" value="TDO20643.1"/>
    <property type="molecule type" value="Genomic_DNA"/>
</dbReference>
<keyword evidence="8" id="KW-1185">Reference proteome</keyword>
<evidence type="ECO:0000313" key="7">
    <source>
        <dbReference type="EMBL" id="TDO20643.1"/>
    </source>
</evidence>
<feature type="transmembrane region" description="Helical" evidence="6">
    <location>
        <begin position="60"/>
        <end position="76"/>
    </location>
</feature>
<evidence type="ECO:0000256" key="5">
    <source>
        <dbReference type="ARBA" id="ARBA00023136"/>
    </source>
</evidence>
<evidence type="ECO:0000256" key="1">
    <source>
        <dbReference type="ARBA" id="ARBA00004141"/>
    </source>
</evidence>
<dbReference type="PANTHER" id="PTHR31885">
    <property type="entry name" value="GH04784P"/>
    <property type="match status" value="1"/>
</dbReference>
<gene>
    <name evidence="7" type="ORF">CLV32_3276</name>
</gene>
<evidence type="ECO:0000256" key="6">
    <source>
        <dbReference type="SAM" id="Phobius"/>
    </source>
</evidence>
<name>A0A4R6IED0_9SPHI</name>
<feature type="transmembrane region" description="Helical" evidence="6">
    <location>
        <begin position="173"/>
        <end position="190"/>
    </location>
</feature>
<dbReference type="GO" id="GO:0016787">
    <property type="term" value="F:hydrolase activity"/>
    <property type="evidence" value="ECO:0007669"/>
    <property type="project" value="TreeGrafter"/>
</dbReference>
<organism evidence="7 8">
    <name type="scientific">Pedobacter duraquae</name>
    <dbReference type="NCBI Taxonomy" id="425511"/>
    <lineage>
        <taxon>Bacteria</taxon>
        <taxon>Pseudomonadati</taxon>
        <taxon>Bacteroidota</taxon>
        <taxon>Sphingobacteriia</taxon>
        <taxon>Sphingobacteriales</taxon>
        <taxon>Sphingobacteriaceae</taxon>
        <taxon>Pedobacter</taxon>
    </lineage>
</organism>
<evidence type="ECO:0000313" key="8">
    <source>
        <dbReference type="Proteomes" id="UP000295499"/>
    </source>
</evidence>
<keyword evidence="4 6" id="KW-1133">Transmembrane helix</keyword>
<dbReference type="GO" id="GO:0016020">
    <property type="term" value="C:membrane"/>
    <property type="evidence" value="ECO:0007669"/>
    <property type="project" value="UniProtKB-SubCell"/>
</dbReference>
<dbReference type="Pfam" id="PF07947">
    <property type="entry name" value="YhhN"/>
    <property type="match status" value="1"/>
</dbReference>
<evidence type="ECO:0000256" key="3">
    <source>
        <dbReference type="ARBA" id="ARBA00022692"/>
    </source>
</evidence>
<proteinExistence type="inferred from homology"/>
<dbReference type="Proteomes" id="UP000295499">
    <property type="component" value="Unassembled WGS sequence"/>
</dbReference>
<dbReference type="AlphaFoldDB" id="A0A4R6IED0"/>
<feature type="transmembrane region" description="Helical" evidence="6">
    <location>
        <begin position="196"/>
        <end position="216"/>
    </location>
</feature>
<sequence>MFKKYLVFNIVFLVIVISQLSSIYFGYSILHMISKVLITLSLMIILVLKTKLKGRFHKRIFTGLIFAMMGDIFLLFDTNTSYFMAGLTSFLIGHLCYISAFYLDFRSAPELDKRGARMAIITGVVLSCASYFWLRPTLGPLRLPVLVYIFVITLMMMMAAFRNKRVNSLSFNLILTGAFCFMASDALLAGSRFGHAFPSVGILVMFSYMIAQYLIILGATERKLLAHDAVN</sequence>
<feature type="transmembrane region" description="Helical" evidence="6">
    <location>
        <begin position="140"/>
        <end position="161"/>
    </location>
</feature>
<feature type="transmembrane region" description="Helical" evidence="6">
    <location>
        <begin position="115"/>
        <end position="134"/>
    </location>
</feature>
<dbReference type="OrthoDB" id="5651790at2"/>
<evidence type="ECO:0000256" key="2">
    <source>
        <dbReference type="ARBA" id="ARBA00007375"/>
    </source>
</evidence>
<accession>A0A4R6IED0</accession>
<dbReference type="InterPro" id="IPR012506">
    <property type="entry name" value="TMEM86B-like"/>
</dbReference>
<comment type="caution">
    <text evidence="7">The sequence shown here is derived from an EMBL/GenBank/DDBJ whole genome shotgun (WGS) entry which is preliminary data.</text>
</comment>
<dbReference type="PANTHER" id="PTHR31885:SF6">
    <property type="entry name" value="GH04784P"/>
    <property type="match status" value="1"/>
</dbReference>
<keyword evidence="5 6" id="KW-0472">Membrane</keyword>
<keyword evidence="3 6" id="KW-0812">Transmembrane</keyword>
<protein>
    <submittedName>
        <fullName evidence="7">Putative membrane protein YhhN</fullName>
    </submittedName>
</protein>